<feature type="transmembrane region" description="Helical" evidence="7">
    <location>
        <begin position="107"/>
        <end position="129"/>
    </location>
</feature>
<evidence type="ECO:0000256" key="4">
    <source>
        <dbReference type="ARBA" id="ARBA00022692"/>
    </source>
</evidence>
<evidence type="ECO:0000256" key="2">
    <source>
        <dbReference type="ARBA" id="ARBA00022448"/>
    </source>
</evidence>
<proteinExistence type="inferred from homology"/>
<keyword evidence="6 7" id="KW-0472">Membrane</keyword>
<feature type="transmembrane region" description="Helical" evidence="7">
    <location>
        <begin position="188"/>
        <end position="205"/>
    </location>
</feature>
<dbReference type="GO" id="GO:0055085">
    <property type="term" value="P:transmembrane transport"/>
    <property type="evidence" value="ECO:0007669"/>
    <property type="project" value="InterPro"/>
</dbReference>
<protein>
    <submittedName>
        <fullName evidence="9">Carbohydrate ABC transporter permease</fullName>
    </submittedName>
</protein>
<dbReference type="SUPFAM" id="SSF161098">
    <property type="entry name" value="MetI-like"/>
    <property type="match status" value="1"/>
</dbReference>
<dbReference type="InterPro" id="IPR035906">
    <property type="entry name" value="MetI-like_sf"/>
</dbReference>
<evidence type="ECO:0000256" key="7">
    <source>
        <dbReference type="RuleBase" id="RU363032"/>
    </source>
</evidence>
<feature type="transmembrane region" description="Helical" evidence="7">
    <location>
        <begin position="12"/>
        <end position="32"/>
    </location>
</feature>
<dbReference type="AlphaFoldDB" id="A0A3G3K4R7"/>
<feature type="transmembrane region" description="Helical" evidence="7">
    <location>
        <begin position="135"/>
        <end position="155"/>
    </location>
</feature>
<keyword evidence="4 7" id="KW-0812">Transmembrane</keyword>
<dbReference type="KEGG" id="coh:EAV92_22995"/>
<name>A0A3G3K4R7_9BACL</name>
<feature type="transmembrane region" description="Helical" evidence="7">
    <location>
        <begin position="240"/>
        <end position="259"/>
    </location>
</feature>
<reference evidence="9 10" key="1">
    <citation type="submission" date="2018-10" db="EMBL/GenBank/DDBJ databases">
        <title>Genome Sequence of Cohnella sp.</title>
        <authorList>
            <person name="Srinivasan S."/>
            <person name="Kim M.K."/>
        </authorList>
    </citation>
    <scope>NUCLEOTIDE SEQUENCE [LARGE SCALE GENOMIC DNA]</scope>
    <source>
        <strain evidence="9 10">18JY8-7</strain>
    </source>
</reference>
<keyword evidence="10" id="KW-1185">Reference proteome</keyword>
<keyword evidence="5 7" id="KW-1133">Transmembrane helix</keyword>
<organism evidence="9 10">
    <name type="scientific">Cohnella candidum</name>
    <dbReference type="NCBI Taxonomy" id="2674991"/>
    <lineage>
        <taxon>Bacteria</taxon>
        <taxon>Bacillati</taxon>
        <taxon>Bacillota</taxon>
        <taxon>Bacilli</taxon>
        <taxon>Bacillales</taxon>
        <taxon>Paenibacillaceae</taxon>
        <taxon>Cohnella</taxon>
    </lineage>
</organism>
<dbReference type="InterPro" id="IPR000515">
    <property type="entry name" value="MetI-like"/>
</dbReference>
<comment type="subcellular location">
    <subcellularLocation>
        <location evidence="1 7">Cell membrane</location>
        <topology evidence="1 7">Multi-pass membrane protein</topology>
    </subcellularLocation>
</comment>
<evidence type="ECO:0000256" key="5">
    <source>
        <dbReference type="ARBA" id="ARBA00022989"/>
    </source>
</evidence>
<feature type="domain" description="ABC transmembrane type-1" evidence="8">
    <location>
        <begin position="70"/>
        <end position="259"/>
    </location>
</feature>
<evidence type="ECO:0000256" key="3">
    <source>
        <dbReference type="ARBA" id="ARBA00022475"/>
    </source>
</evidence>
<dbReference type="PANTHER" id="PTHR43744:SF12">
    <property type="entry name" value="ABC TRANSPORTER PERMEASE PROTEIN MG189-RELATED"/>
    <property type="match status" value="1"/>
</dbReference>
<evidence type="ECO:0000259" key="8">
    <source>
        <dbReference type="PROSITE" id="PS50928"/>
    </source>
</evidence>
<dbReference type="RefSeq" id="WP_123043241.1">
    <property type="nucleotide sequence ID" value="NZ_CP033433.1"/>
</dbReference>
<accession>A0A3G3K4R7</accession>
<dbReference type="Pfam" id="PF00528">
    <property type="entry name" value="BPD_transp_1"/>
    <property type="match status" value="1"/>
</dbReference>
<feature type="transmembrane region" description="Helical" evidence="7">
    <location>
        <begin position="74"/>
        <end position="95"/>
    </location>
</feature>
<dbReference type="PROSITE" id="PS50928">
    <property type="entry name" value="ABC_TM1"/>
    <property type="match status" value="1"/>
</dbReference>
<evidence type="ECO:0000256" key="6">
    <source>
        <dbReference type="ARBA" id="ARBA00023136"/>
    </source>
</evidence>
<dbReference type="PANTHER" id="PTHR43744">
    <property type="entry name" value="ABC TRANSPORTER PERMEASE PROTEIN MG189-RELATED-RELATED"/>
    <property type="match status" value="1"/>
</dbReference>
<gene>
    <name evidence="9" type="ORF">EAV92_22995</name>
</gene>
<dbReference type="CDD" id="cd06261">
    <property type="entry name" value="TM_PBP2"/>
    <property type="match status" value="1"/>
</dbReference>
<keyword evidence="3" id="KW-1003">Cell membrane</keyword>
<dbReference type="Proteomes" id="UP000269097">
    <property type="component" value="Chromosome"/>
</dbReference>
<comment type="similarity">
    <text evidence="7">Belongs to the binding-protein-dependent transport system permease family.</text>
</comment>
<evidence type="ECO:0000313" key="10">
    <source>
        <dbReference type="Proteomes" id="UP000269097"/>
    </source>
</evidence>
<sequence length="273" mass="30836">MHRTAKIAVNAAAYLLFFLFIAPVLWMLILAMKPESVVAQSLREWLFSPYTLDNFRKVLQSTNADIKLWLTNSFIVSVLSTLGVLILCAMAAFVFSRMKFAGRTFWFWLIMAGLLVPREATLIPLYLLFRNMDLLNTYFSLIAPTLAAPFGLIILKQFFDGLPEELFEAAKIDGCGWIRTWYRIALPLCRPALASLGIFVFLAAWNDFLWPFISVTDPKIMTIPVGLPVFKSQYFSTQSLPMAASAITSIPIIIVFFIFQKYIVKGIAFTGGK</sequence>
<evidence type="ECO:0000313" key="9">
    <source>
        <dbReference type="EMBL" id="AYQ75161.1"/>
    </source>
</evidence>
<keyword evidence="2 7" id="KW-0813">Transport</keyword>
<dbReference type="EMBL" id="CP033433">
    <property type="protein sequence ID" value="AYQ75161.1"/>
    <property type="molecule type" value="Genomic_DNA"/>
</dbReference>
<dbReference type="GO" id="GO:0005886">
    <property type="term" value="C:plasma membrane"/>
    <property type="evidence" value="ECO:0007669"/>
    <property type="project" value="UniProtKB-SubCell"/>
</dbReference>
<evidence type="ECO:0000256" key="1">
    <source>
        <dbReference type="ARBA" id="ARBA00004651"/>
    </source>
</evidence>
<dbReference type="Gene3D" id="1.10.3720.10">
    <property type="entry name" value="MetI-like"/>
    <property type="match status" value="1"/>
</dbReference>